<evidence type="ECO:0000313" key="2">
    <source>
        <dbReference type="Proteomes" id="UP000696573"/>
    </source>
</evidence>
<accession>A0A9N9VUB3</accession>
<dbReference type="OrthoDB" id="5304511at2759"/>
<name>A0A9N9VUB3_9HYPO</name>
<evidence type="ECO:0000313" key="1">
    <source>
        <dbReference type="EMBL" id="CAH0028515.1"/>
    </source>
</evidence>
<evidence type="ECO:0008006" key="3">
    <source>
        <dbReference type="Google" id="ProtNLM"/>
    </source>
</evidence>
<keyword evidence="2" id="KW-1185">Reference proteome</keyword>
<dbReference type="EMBL" id="CABFNQ020000732">
    <property type="protein sequence ID" value="CAH0028515.1"/>
    <property type="molecule type" value="Genomic_DNA"/>
</dbReference>
<protein>
    <recommendedName>
        <fullName evidence="3">F-box domain-containing protein</fullName>
    </recommendedName>
</protein>
<gene>
    <name evidence="1" type="ORF">CRHIZ90672A_00010764</name>
</gene>
<reference evidence="1" key="1">
    <citation type="submission" date="2021-10" db="EMBL/GenBank/DDBJ databases">
        <authorList>
            <person name="Piombo E."/>
        </authorList>
    </citation>
    <scope>NUCLEOTIDE SEQUENCE</scope>
</reference>
<dbReference type="Proteomes" id="UP000696573">
    <property type="component" value="Unassembled WGS sequence"/>
</dbReference>
<organism evidence="1 2">
    <name type="scientific">Clonostachys rhizophaga</name>
    <dbReference type="NCBI Taxonomy" id="160324"/>
    <lineage>
        <taxon>Eukaryota</taxon>
        <taxon>Fungi</taxon>
        <taxon>Dikarya</taxon>
        <taxon>Ascomycota</taxon>
        <taxon>Pezizomycotina</taxon>
        <taxon>Sordariomycetes</taxon>
        <taxon>Hypocreomycetidae</taxon>
        <taxon>Hypocreales</taxon>
        <taxon>Bionectriaceae</taxon>
        <taxon>Clonostachys</taxon>
    </lineage>
</organism>
<sequence length="440" mass="49751">MPAMHDATGTRKGSRQELEALPADVLLAVLSASHNTGDLYSIVRSSRVIYEVFRSAKRAILISIVARDLGWSGLRTATAATVITSATFRHGTGYKGNVKHAIKLYESIISEDRGLSFARGLSEAELAKLVRINSGVQFVVDQYAATRLPRLREIHPDAARELNFRERQRLAHAFLRHQVLASIQSLGAMAQGTAAYKQLFDLFRPWEVPQITDAHSFLRVMASFVFPSCERIPRSLWGVYLTGREWWRDSDEQEAMGDLGVMRARFHEKLGHKTMADLEIEMDISKSEREARRNIMPTSYNFLAAGSLPQTSANQIAEQYWSLQGEIYQREDALTGLFVVEDDDDGNQSAPFGWIDGHHGIDCQRRGGDLFRETLPPGQGNLTALQINWARLVVRQWRWLGFMFWDGERVELLKSKLPEYSTGWLTRPPLCDDNLSLESL</sequence>
<proteinExistence type="predicted"/>
<comment type="caution">
    <text evidence="1">The sequence shown here is derived from an EMBL/GenBank/DDBJ whole genome shotgun (WGS) entry which is preliminary data.</text>
</comment>
<dbReference type="AlphaFoldDB" id="A0A9N9VUB3"/>